<evidence type="ECO:0000256" key="1">
    <source>
        <dbReference type="SAM" id="Phobius"/>
    </source>
</evidence>
<dbReference type="InterPro" id="IPR011856">
    <property type="entry name" value="tRNA_endonuc-like_dom_sf"/>
</dbReference>
<organism evidence="3 4">
    <name type="scientific">Extensimonas vulgaris</name>
    <dbReference type="NCBI Taxonomy" id="1031594"/>
    <lineage>
        <taxon>Bacteria</taxon>
        <taxon>Pseudomonadati</taxon>
        <taxon>Pseudomonadota</taxon>
        <taxon>Betaproteobacteria</taxon>
        <taxon>Burkholderiales</taxon>
        <taxon>Comamonadaceae</taxon>
        <taxon>Extensimonas</taxon>
    </lineage>
</organism>
<dbReference type="AlphaFoldDB" id="A0A369ALS2"/>
<keyword evidence="1" id="KW-0812">Transmembrane</keyword>
<dbReference type="Gene3D" id="3.30.65.10">
    <property type="entry name" value="Bacterial Topoisomerase I, domain 1"/>
    <property type="match status" value="1"/>
</dbReference>
<feature type="domain" description="Restriction endonuclease type IV Mrr" evidence="2">
    <location>
        <begin position="108"/>
        <end position="219"/>
    </location>
</feature>
<keyword evidence="1" id="KW-1133">Transmembrane helix</keyword>
<dbReference type="InterPro" id="IPR011335">
    <property type="entry name" value="Restrct_endonuc-II-like"/>
</dbReference>
<proteinExistence type="predicted"/>
<dbReference type="OrthoDB" id="5782056at2"/>
<dbReference type="Pfam" id="PF04471">
    <property type="entry name" value="Mrr_cat"/>
    <property type="match status" value="1"/>
</dbReference>
<dbReference type="Proteomes" id="UP000252174">
    <property type="component" value="Unassembled WGS sequence"/>
</dbReference>
<dbReference type="Gene3D" id="3.40.1350.10">
    <property type="match status" value="1"/>
</dbReference>
<dbReference type="GO" id="GO:0003677">
    <property type="term" value="F:DNA binding"/>
    <property type="evidence" value="ECO:0007669"/>
    <property type="project" value="InterPro"/>
</dbReference>
<evidence type="ECO:0000259" key="2">
    <source>
        <dbReference type="Pfam" id="PF04471"/>
    </source>
</evidence>
<dbReference type="GO" id="GO:0015666">
    <property type="term" value="F:restriction endodeoxyribonuclease activity"/>
    <property type="evidence" value="ECO:0007669"/>
    <property type="project" value="TreeGrafter"/>
</dbReference>
<keyword evidence="1" id="KW-0472">Membrane</keyword>
<dbReference type="EMBL" id="QPJU01000006">
    <property type="protein sequence ID" value="RCX09226.1"/>
    <property type="molecule type" value="Genomic_DNA"/>
</dbReference>
<reference evidence="3 4" key="1">
    <citation type="submission" date="2018-07" db="EMBL/GenBank/DDBJ databases">
        <title>Genomic Encyclopedia of Type Strains, Phase IV (KMG-IV): sequencing the most valuable type-strain genomes for metagenomic binning, comparative biology and taxonomic classification.</title>
        <authorList>
            <person name="Goeker M."/>
        </authorList>
    </citation>
    <scope>NUCLEOTIDE SEQUENCE [LARGE SCALE GENOMIC DNA]</scope>
    <source>
        <strain evidence="3 4">DSM 100911</strain>
    </source>
</reference>
<evidence type="ECO:0000313" key="4">
    <source>
        <dbReference type="Proteomes" id="UP000252174"/>
    </source>
</evidence>
<dbReference type="PANTHER" id="PTHR30015">
    <property type="entry name" value="MRR RESTRICTION SYSTEM PROTEIN"/>
    <property type="match status" value="1"/>
</dbReference>
<dbReference type="GO" id="GO:0009307">
    <property type="term" value="P:DNA restriction-modification system"/>
    <property type="evidence" value="ECO:0007669"/>
    <property type="project" value="InterPro"/>
</dbReference>
<evidence type="ECO:0000313" key="3">
    <source>
        <dbReference type="EMBL" id="RCX09226.1"/>
    </source>
</evidence>
<dbReference type="InterPro" id="IPR007560">
    <property type="entry name" value="Restrct_endonuc_IV_Mrr"/>
</dbReference>
<name>A0A369ALS2_9BURK</name>
<sequence length="288" mass="30080">MARRKESGLADALFDLTAALPWWVGVVLAVIAYAVLNRYAVMEVPTTLSAGQKGGDMLSAMVIKGLAVGGQYLVPFILLAAAAASAIGRRKRQGLIAEVGNDATGAALRTMGWRDFELLVGEAFRLRGYAVTELGGNGADGGVDLTLTKGGETFLVQCKRWKAFQVSVEVVRELYGVMAAQGAAGGFVVTSGSFTEPARNFAQGRNIELIDGPALKKMIDAVRPAVASKEKAASAPAVAAAPMAAPVCPLCGSPMVRRLAQRGANAGKPFWGCSRYSQTKCGGTRAIE</sequence>
<keyword evidence="4" id="KW-1185">Reference proteome</keyword>
<feature type="transmembrane region" description="Helical" evidence="1">
    <location>
        <begin position="66"/>
        <end position="87"/>
    </location>
</feature>
<gene>
    <name evidence="3" type="ORF">DFR45_106114</name>
</gene>
<comment type="caution">
    <text evidence="3">The sequence shown here is derived from an EMBL/GenBank/DDBJ whole genome shotgun (WGS) entry which is preliminary data.</text>
</comment>
<dbReference type="RefSeq" id="WP_114483569.1">
    <property type="nucleotide sequence ID" value="NZ_QPJU01000006.1"/>
</dbReference>
<protein>
    <submittedName>
        <fullName evidence="3">Restriction system protein</fullName>
    </submittedName>
</protein>
<dbReference type="PANTHER" id="PTHR30015:SF7">
    <property type="entry name" value="TYPE IV METHYL-DIRECTED RESTRICTION ENZYME ECOKMRR"/>
    <property type="match status" value="1"/>
</dbReference>
<feature type="transmembrane region" description="Helical" evidence="1">
    <location>
        <begin position="12"/>
        <end position="36"/>
    </location>
</feature>
<dbReference type="InterPro" id="IPR052906">
    <property type="entry name" value="Type_IV_Methyl-Rstrct_Enzyme"/>
</dbReference>
<dbReference type="SUPFAM" id="SSF52980">
    <property type="entry name" value="Restriction endonuclease-like"/>
    <property type="match status" value="1"/>
</dbReference>
<accession>A0A369ALS2</accession>